<feature type="domain" description="AB hydrolase-1" evidence="1">
    <location>
        <begin position="25"/>
        <end position="258"/>
    </location>
</feature>
<protein>
    <submittedName>
        <fullName evidence="2">Alpha/beta fold hydrolase</fullName>
    </submittedName>
</protein>
<reference evidence="2 3" key="1">
    <citation type="submission" date="2024-09" db="EMBL/GenBank/DDBJ databases">
        <authorList>
            <person name="Sun Q."/>
            <person name="Mori K."/>
        </authorList>
    </citation>
    <scope>NUCLEOTIDE SEQUENCE [LARGE SCALE GENOMIC DNA]</scope>
    <source>
        <strain evidence="2 3">CECT 8726</strain>
    </source>
</reference>
<dbReference type="Gene3D" id="3.40.50.1820">
    <property type="entry name" value="alpha/beta hydrolase"/>
    <property type="match status" value="1"/>
</dbReference>
<evidence type="ECO:0000259" key="1">
    <source>
        <dbReference type="Pfam" id="PF00561"/>
    </source>
</evidence>
<dbReference type="SUPFAM" id="SSF53474">
    <property type="entry name" value="alpha/beta-Hydrolases"/>
    <property type="match status" value="1"/>
</dbReference>
<proteinExistence type="predicted"/>
<dbReference type="InterPro" id="IPR000073">
    <property type="entry name" value="AB_hydrolase_1"/>
</dbReference>
<dbReference type="Pfam" id="PF00561">
    <property type="entry name" value="Abhydrolase_1"/>
    <property type="match status" value="1"/>
</dbReference>
<evidence type="ECO:0000313" key="2">
    <source>
        <dbReference type="EMBL" id="MFB9230181.1"/>
    </source>
</evidence>
<dbReference type="EMBL" id="JBHMEA010000001">
    <property type="protein sequence ID" value="MFB9230181.1"/>
    <property type="molecule type" value="Genomic_DNA"/>
</dbReference>
<sequence>MLSLPNRYDHNGTSIAWGSIGEGDPLVLIHGTPFSSQVWRTIAPLLAERWKVYYFDLIGYGQSEKRDGQDVSLAVQNDLLADMLNYWALDRPEVLCHDFGGATALRAFYLNDLRYKRITIFDPVAVAPWGSPFVAHVRKYEAAFAGLPAYAHDALLRAYLQSAAHKTLTEEALGVYMAPWQGDVGQPAFYRQIAQMDQKYTDEVEGRYASLDCPTTLLWGEKDEWIPLERGRKLAGMLTDGDIKIIPDAGHLVQEDAPEAIIAAMFQHTT</sequence>
<gene>
    <name evidence="2" type="ORF">ACFFUT_00075</name>
</gene>
<keyword evidence="2" id="KW-0378">Hydrolase</keyword>
<accession>A0ABV5J9Q0</accession>
<organism evidence="2 3">
    <name type="scientific">Pseudohalocynthiibacter aestuariivivens</name>
    <dbReference type="NCBI Taxonomy" id="1591409"/>
    <lineage>
        <taxon>Bacteria</taxon>
        <taxon>Pseudomonadati</taxon>
        <taxon>Pseudomonadota</taxon>
        <taxon>Alphaproteobacteria</taxon>
        <taxon>Rhodobacterales</taxon>
        <taxon>Paracoccaceae</taxon>
        <taxon>Pseudohalocynthiibacter</taxon>
    </lineage>
</organism>
<keyword evidence="3" id="KW-1185">Reference proteome</keyword>
<dbReference type="PANTHER" id="PTHR43689:SF8">
    <property type="entry name" value="ALPHA_BETA-HYDROLASES SUPERFAMILY PROTEIN"/>
    <property type="match status" value="1"/>
</dbReference>
<dbReference type="PANTHER" id="PTHR43689">
    <property type="entry name" value="HYDROLASE"/>
    <property type="match status" value="1"/>
</dbReference>
<dbReference type="PRINTS" id="PR00111">
    <property type="entry name" value="ABHYDROLASE"/>
</dbReference>
<dbReference type="GO" id="GO:0016787">
    <property type="term" value="F:hydrolase activity"/>
    <property type="evidence" value="ECO:0007669"/>
    <property type="project" value="UniProtKB-KW"/>
</dbReference>
<dbReference type="InterPro" id="IPR029058">
    <property type="entry name" value="AB_hydrolase_fold"/>
</dbReference>
<dbReference type="RefSeq" id="WP_213891308.1">
    <property type="nucleotide sequence ID" value="NZ_JAGFNU010000023.1"/>
</dbReference>
<dbReference type="Proteomes" id="UP001589683">
    <property type="component" value="Unassembled WGS sequence"/>
</dbReference>
<name>A0ABV5J9Q0_9RHOB</name>
<comment type="caution">
    <text evidence="2">The sequence shown here is derived from an EMBL/GenBank/DDBJ whole genome shotgun (WGS) entry which is preliminary data.</text>
</comment>
<evidence type="ECO:0000313" key="3">
    <source>
        <dbReference type="Proteomes" id="UP001589683"/>
    </source>
</evidence>